<evidence type="ECO:0000313" key="5">
    <source>
        <dbReference type="EMBL" id="RBP09886.1"/>
    </source>
</evidence>
<dbReference type="RefSeq" id="WP_113890629.1">
    <property type="nucleotide sequence ID" value="NZ_QNRK01000020.1"/>
</dbReference>
<comment type="similarity">
    <text evidence="2">Belongs to the amidase family.</text>
</comment>
<keyword evidence="6" id="KW-1185">Reference proteome</keyword>
<protein>
    <recommendedName>
        <fullName evidence="3">Indoleacetamide hydrolase</fullName>
    </recommendedName>
</protein>
<dbReference type="EMBL" id="QNRK01000020">
    <property type="protein sequence ID" value="RBP09886.1"/>
    <property type="molecule type" value="Genomic_DNA"/>
</dbReference>
<dbReference type="SUPFAM" id="SSF75304">
    <property type="entry name" value="Amidase signature (AS) enzymes"/>
    <property type="match status" value="1"/>
</dbReference>
<dbReference type="InterPro" id="IPR023631">
    <property type="entry name" value="Amidase_dom"/>
</dbReference>
<name>A0A366F6W6_9HYPH</name>
<evidence type="ECO:0000256" key="3">
    <source>
        <dbReference type="ARBA" id="ARBA00021874"/>
    </source>
</evidence>
<dbReference type="AlphaFoldDB" id="A0A366F6W6"/>
<dbReference type="InterPro" id="IPR036928">
    <property type="entry name" value="AS_sf"/>
</dbReference>
<organism evidence="5 6">
    <name type="scientific">Roseiarcus fermentans</name>
    <dbReference type="NCBI Taxonomy" id="1473586"/>
    <lineage>
        <taxon>Bacteria</taxon>
        <taxon>Pseudomonadati</taxon>
        <taxon>Pseudomonadota</taxon>
        <taxon>Alphaproteobacteria</taxon>
        <taxon>Hyphomicrobiales</taxon>
        <taxon>Roseiarcaceae</taxon>
        <taxon>Roseiarcus</taxon>
    </lineage>
</organism>
<evidence type="ECO:0000256" key="2">
    <source>
        <dbReference type="ARBA" id="ARBA00009199"/>
    </source>
</evidence>
<comment type="caution">
    <text evidence="5">The sequence shown here is derived from an EMBL/GenBank/DDBJ whole genome shotgun (WGS) entry which is preliminary data.</text>
</comment>
<evidence type="ECO:0000313" key="6">
    <source>
        <dbReference type="Proteomes" id="UP000253529"/>
    </source>
</evidence>
<dbReference type="InterPro" id="IPR020556">
    <property type="entry name" value="Amidase_CS"/>
</dbReference>
<sequence length="474" mass="50899">MAFEEFGDYDALGLAELVRRKEVSARELLDEAVARTERVDPAINAVVVRHEDFARRQIEAGLPEGPFTGVPFLLKDLDLIKGTRTTFGANLYKDHVADHTGTIAERHLAAGLTIFGKSASPELGCMPTTECRLHGPTRNPWNLDHSSGGSSGGAAAAVAARILPMAHATDGGGSIRIPASACGVFGLKPTRARTPVGPDKGEGWGGFSCSHVVSISVRDSAAMLDATHGPEATSLYYAPEPERSFLEEVGRDPGRLRISFTDRTPHGDAIDSEVAAAVRDVARMLEGLGHHVEERAPVLAADPSTVAPAVISANTGAALRSAEEAFGRPMTSDDFEKLTLAYADAARSVSAIDYVVALQRAFLIKRSLTSFFERCDIFLSPTLCQPPVRIGEIDTMSDRLGEIRPLLRRYVPGTSMFNMSGQPSMSAPLAWNAAGLPLGMMFTAHFGDEAMLFRLAAQLETARPWKNRLPPVRA</sequence>
<dbReference type="Pfam" id="PF01425">
    <property type="entry name" value="Amidase"/>
    <property type="match status" value="1"/>
</dbReference>
<dbReference type="InterPro" id="IPR000120">
    <property type="entry name" value="Amidase"/>
</dbReference>
<reference evidence="5 6" key="1">
    <citation type="submission" date="2018-06" db="EMBL/GenBank/DDBJ databases">
        <title>Genomic Encyclopedia of Type Strains, Phase IV (KMG-IV): sequencing the most valuable type-strain genomes for metagenomic binning, comparative biology and taxonomic classification.</title>
        <authorList>
            <person name="Goeker M."/>
        </authorList>
    </citation>
    <scope>NUCLEOTIDE SEQUENCE [LARGE SCALE GENOMIC DNA]</scope>
    <source>
        <strain evidence="5 6">DSM 24875</strain>
    </source>
</reference>
<dbReference type="GO" id="GO:0016787">
    <property type="term" value="F:hydrolase activity"/>
    <property type="evidence" value="ECO:0007669"/>
    <property type="project" value="UniProtKB-KW"/>
</dbReference>
<evidence type="ECO:0000259" key="4">
    <source>
        <dbReference type="Pfam" id="PF01425"/>
    </source>
</evidence>
<feature type="domain" description="Amidase" evidence="4">
    <location>
        <begin position="27"/>
        <end position="452"/>
    </location>
</feature>
<comment type="function">
    <text evidence="1">Hydrolyzes indole-3-acetamide (IAM) into indole-3-acetic acid (IAA).</text>
</comment>
<dbReference type="PROSITE" id="PS00571">
    <property type="entry name" value="AMIDASES"/>
    <property type="match status" value="1"/>
</dbReference>
<proteinExistence type="inferred from homology"/>
<gene>
    <name evidence="5" type="ORF">DFR50_12086</name>
</gene>
<evidence type="ECO:0000256" key="1">
    <source>
        <dbReference type="ARBA" id="ARBA00003871"/>
    </source>
</evidence>
<dbReference type="Proteomes" id="UP000253529">
    <property type="component" value="Unassembled WGS sequence"/>
</dbReference>
<dbReference type="PANTHER" id="PTHR11895:SF7">
    <property type="entry name" value="GLUTAMYL-TRNA(GLN) AMIDOTRANSFERASE SUBUNIT A, MITOCHONDRIAL"/>
    <property type="match status" value="1"/>
</dbReference>
<dbReference type="Gene3D" id="3.90.1300.10">
    <property type="entry name" value="Amidase signature (AS) domain"/>
    <property type="match status" value="1"/>
</dbReference>
<keyword evidence="5" id="KW-0378">Hydrolase</keyword>
<accession>A0A366F6W6</accession>
<dbReference type="OrthoDB" id="9777859at2"/>
<dbReference type="PANTHER" id="PTHR11895">
    <property type="entry name" value="TRANSAMIDASE"/>
    <property type="match status" value="1"/>
</dbReference>